<comment type="caution">
    <text evidence="2">The sequence shown here is derived from an EMBL/GenBank/DDBJ whole genome shotgun (WGS) entry which is preliminary data.</text>
</comment>
<dbReference type="AlphaFoldDB" id="A0AAN9JSM2"/>
<keyword evidence="1" id="KW-0812">Transmembrane</keyword>
<dbReference type="EMBL" id="JAYMYQ010000011">
    <property type="protein sequence ID" value="KAK7304720.1"/>
    <property type="molecule type" value="Genomic_DNA"/>
</dbReference>
<proteinExistence type="predicted"/>
<keyword evidence="3" id="KW-1185">Reference proteome</keyword>
<evidence type="ECO:0000313" key="3">
    <source>
        <dbReference type="Proteomes" id="UP001367508"/>
    </source>
</evidence>
<feature type="transmembrane region" description="Helical" evidence="1">
    <location>
        <begin position="47"/>
        <end position="67"/>
    </location>
</feature>
<gene>
    <name evidence="2" type="ORF">VNO77_42607</name>
</gene>
<evidence type="ECO:0000313" key="2">
    <source>
        <dbReference type="EMBL" id="KAK7304720.1"/>
    </source>
</evidence>
<evidence type="ECO:0000256" key="1">
    <source>
        <dbReference type="SAM" id="Phobius"/>
    </source>
</evidence>
<sequence>MVKSIHNWGEVAPALLTSHYKRPSRFSKLEPIIEEEPQGSQMLHKSVFVSMPLLLSGFLYVVLYRGLLI</sequence>
<protein>
    <submittedName>
        <fullName evidence="2">Uncharacterized protein</fullName>
    </submittedName>
</protein>
<keyword evidence="1" id="KW-0472">Membrane</keyword>
<reference evidence="2 3" key="1">
    <citation type="submission" date="2024-01" db="EMBL/GenBank/DDBJ databases">
        <title>The genomes of 5 underutilized Papilionoideae crops provide insights into root nodulation and disease resistanc.</title>
        <authorList>
            <person name="Jiang F."/>
        </authorList>
    </citation>
    <scope>NUCLEOTIDE SEQUENCE [LARGE SCALE GENOMIC DNA]</scope>
    <source>
        <strain evidence="2">LVBAO_FW01</strain>
        <tissue evidence="2">Leaves</tissue>
    </source>
</reference>
<accession>A0AAN9JSM2</accession>
<dbReference type="PANTHER" id="PTHR36063">
    <property type="entry name" value="ARABIDOPSIS THALIANA GENOMIC DNA, CHROMOSOME 5, P1 CLONE:MOK16"/>
    <property type="match status" value="1"/>
</dbReference>
<dbReference type="PANTHER" id="PTHR36063:SF3">
    <property type="entry name" value="PROTEIN, PUTATIVE-RELATED"/>
    <property type="match status" value="1"/>
</dbReference>
<organism evidence="2 3">
    <name type="scientific">Canavalia gladiata</name>
    <name type="common">Sword bean</name>
    <name type="synonym">Dolichos gladiatus</name>
    <dbReference type="NCBI Taxonomy" id="3824"/>
    <lineage>
        <taxon>Eukaryota</taxon>
        <taxon>Viridiplantae</taxon>
        <taxon>Streptophyta</taxon>
        <taxon>Embryophyta</taxon>
        <taxon>Tracheophyta</taxon>
        <taxon>Spermatophyta</taxon>
        <taxon>Magnoliopsida</taxon>
        <taxon>eudicotyledons</taxon>
        <taxon>Gunneridae</taxon>
        <taxon>Pentapetalae</taxon>
        <taxon>rosids</taxon>
        <taxon>fabids</taxon>
        <taxon>Fabales</taxon>
        <taxon>Fabaceae</taxon>
        <taxon>Papilionoideae</taxon>
        <taxon>50 kb inversion clade</taxon>
        <taxon>NPAAA clade</taxon>
        <taxon>indigoferoid/millettioid clade</taxon>
        <taxon>Phaseoleae</taxon>
        <taxon>Canavalia</taxon>
    </lineage>
</organism>
<dbReference type="Proteomes" id="UP001367508">
    <property type="component" value="Unassembled WGS sequence"/>
</dbReference>
<keyword evidence="1" id="KW-1133">Transmembrane helix</keyword>
<name>A0AAN9JSM2_CANGL</name>